<sequence length="416" mass="47231">MATRRIIVATLEEQRAAPLLALEQLGAIMEVVGYRRTPNRISLDDMPCEILINICSYLDYQDLIRCSRLSRRLRDVCAHDPHWRGLCWKYWLETELPEGATWRSHFQELYRDLRRYVHCYAAMKSAWQKIKTFMQKHCPVIAQSIKGNAGATEHELDQAEGKLGVRLPDDLRCCYRIHNGQRLASPGLMGSMSIPTHYRSESLLDLETAAAGFQAQGRDGLGGCMPLTFCLHSGLTQFIALHDSDGHAPGCVFYPSQDLTQGVRGHPLDAFITARSFGEWFTGYADMLANEEFVVLDNQPYRMSMSEDASDRESCQLETRHWIITDENGLEERVDGRGVVGEYPVMSPGAYFSWVSCTSLSTTFGNMKGHFVMRNLHTGDMTEVHCPVFNMKCLPYVTSAEREAIKRQRDAIKKEQ</sequence>
<gene>
    <name evidence="1" type="ORF">HPB50_013857</name>
</gene>
<name>A0ACB7RMM3_HYAAI</name>
<proteinExistence type="predicted"/>
<dbReference type="EMBL" id="CM023488">
    <property type="protein sequence ID" value="KAH6924212.1"/>
    <property type="molecule type" value="Genomic_DNA"/>
</dbReference>
<keyword evidence="2" id="KW-1185">Reference proteome</keyword>
<protein>
    <submittedName>
        <fullName evidence="1">Uncharacterized protein</fullName>
    </submittedName>
</protein>
<comment type="caution">
    <text evidence="1">The sequence shown here is derived from an EMBL/GenBank/DDBJ whole genome shotgun (WGS) entry which is preliminary data.</text>
</comment>
<dbReference type="Proteomes" id="UP000821845">
    <property type="component" value="Chromosome 8"/>
</dbReference>
<evidence type="ECO:0000313" key="2">
    <source>
        <dbReference type="Proteomes" id="UP000821845"/>
    </source>
</evidence>
<evidence type="ECO:0000313" key="1">
    <source>
        <dbReference type="EMBL" id="KAH6924212.1"/>
    </source>
</evidence>
<reference evidence="1" key="1">
    <citation type="submission" date="2020-05" db="EMBL/GenBank/DDBJ databases">
        <title>Large-scale comparative analyses of tick genomes elucidate their genetic diversity and vector capacities.</title>
        <authorList>
            <person name="Jia N."/>
            <person name="Wang J."/>
            <person name="Shi W."/>
            <person name="Du L."/>
            <person name="Sun Y."/>
            <person name="Zhan W."/>
            <person name="Jiang J."/>
            <person name="Wang Q."/>
            <person name="Zhang B."/>
            <person name="Ji P."/>
            <person name="Sakyi L.B."/>
            <person name="Cui X."/>
            <person name="Yuan T."/>
            <person name="Jiang B."/>
            <person name="Yang W."/>
            <person name="Lam T.T.-Y."/>
            <person name="Chang Q."/>
            <person name="Ding S."/>
            <person name="Wang X."/>
            <person name="Zhu J."/>
            <person name="Ruan X."/>
            <person name="Zhao L."/>
            <person name="Wei J."/>
            <person name="Que T."/>
            <person name="Du C."/>
            <person name="Cheng J."/>
            <person name="Dai P."/>
            <person name="Han X."/>
            <person name="Huang E."/>
            <person name="Gao Y."/>
            <person name="Liu J."/>
            <person name="Shao H."/>
            <person name="Ye R."/>
            <person name="Li L."/>
            <person name="Wei W."/>
            <person name="Wang X."/>
            <person name="Wang C."/>
            <person name="Yang T."/>
            <person name="Huo Q."/>
            <person name="Li W."/>
            <person name="Guo W."/>
            <person name="Chen H."/>
            <person name="Zhou L."/>
            <person name="Ni X."/>
            <person name="Tian J."/>
            <person name="Zhou Y."/>
            <person name="Sheng Y."/>
            <person name="Liu T."/>
            <person name="Pan Y."/>
            <person name="Xia L."/>
            <person name="Li J."/>
            <person name="Zhao F."/>
            <person name="Cao W."/>
        </authorList>
    </citation>
    <scope>NUCLEOTIDE SEQUENCE</scope>
    <source>
        <strain evidence="1">Hyas-2018</strain>
    </source>
</reference>
<accession>A0ACB7RMM3</accession>
<organism evidence="1 2">
    <name type="scientific">Hyalomma asiaticum</name>
    <name type="common">Tick</name>
    <dbReference type="NCBI Taxonomy" id="266040"/>
    <lineage>
        <taxon>Eukaryota</taxon>
        <taxon>Metazoa</taxon>
        <taxon>Ecdysozoa</taxon>
        <taxon>Arthropoda</taxon>
        <taxon>Chelicerata</taxon>
        <taxon>Arachnida</taxon>
        <taxon>Acari</taxon>
        <taxon>Parasitiformes</taxon>
        <taxon>Ixodida</taxon>
        <taxon>Ixodoidea</taxon>
        <taxon>Ixodidae</taxon>
        <taxon>Hyalomminae</taxon>
        <taxon>Hyalomma</taxon>
    </lineage>
</organism>